<dbReference type="FunFam" id="1.50.10.10:FF:000057">
    <property type="entry name" value="N-acylglucosamine 2-epimerase"/>
    <property type="match status" value="1"/>
</dbReference>
<evidence type="ECO:0000256" key="1">
    <source>
        <dbReference type="ARBA" id="ARBA00008558"/>
    </source>
</evidence>
<dbReference type="PANTHER" id="PTHR15108">
    <property type="entry name" value="N-ACYLGLUCOSAMINE-2-EPIMERASE"/>
    <property type="match status" value="1"/>
</dbReference>
<keyword evidence="2 3" id="KW-0413">Isomerase</keyword>
<dbReference type="GO" id="GO:0016853">
    <property type="term" value="F:isomerase activity"/>
    <property type="evidence" value="ECO:0007669"/>
    <property type="project" value="UniProtKB-KW"/>
</dbReference>
<comment type="similarity">
    <text evidence="1">Belongs to the N-acylglucosamine 2-epimerase family.</text>
</comment>
<reference evidence="3 4" key="1">
    <citation type="submission" date="2019-06" db="EMBL/GenBank/DDBJ databases">
        <title>Whole genome sequence for Cellvibrionaceae sp. R142.</title>
        <authorList>
            <person name="Wang G."/>
        </authorList>
    </citation>
    <scope>NUCLEOTIDE SEQUENCE [LARGE SCALE GENOMIC DNA]</scope>
    <source>
        <strain evidence="3 4">R142</strain>
    </source>
</reference>
<dbReference type="Gene3D" id="1.50.10.10">
    <property type="match status" value="1"/>
</dbReference>
<dbReference type="GO" id="GO:0005975">
    <property type="term" value="P:carbohydrate metabolic process"/>
    <property type="evidence" value="ECO:0007669"/>
    <property type="project" value="InterPro"/>
</dbReference>
<sequence length="398" mass="46256">MDRYAINYRDETFLRDHIKSILDFYHPTSVDESGGFFQNFRDDGTVFNPGQRHLVSSTRMIFNYCKAYRLFGDEAYRRRAAHGLAYLRERHWDGERGAYHWTLNEHRADDQTNHCYGLAFVVLAFAAALDAGFEDAAEDLERAFVLMEKHFWLDGDSLYADEATSDWSQLSPYRGQNANMHSCEAMLAAFEATADHVYLERAYQLAKKFALEMADKADGLIWEHYTADLSVDWEYNRDDPKNLYRPWGFQPGHQTEWCKLLLILYGHCPEPWLLTRAQALFDRALAIAWDQSHGGILYGFAPDGSICDDDKYFWVQAETFAAAARLATVTGEDGYWDWYDRIWDYAYRHLLDHRYGAWYRVLNRRNEKLSDAKSTAGGKCDYHTLGACWDVLRTLGKC</sequence>
<organism evidence="3 4">
    <name type="scientific">Exilibacterium tricleocarpae</name>
    <dbReference type="NCBI Taxonomy" id="2591008"/>
    <lineage>
        <taxon>Bacteria</taxon>
        <taxon>Pseudomonadati</taxon>
        <taxon>Pseudomonadota</taxon>
        <taxon>Gammaproteobacteria</taxon>
        <taxon>Cellvibrionales</taxon>
        <taxon>Cellvibrionaceae</taxon>
        <taxon>Exilibacterium</taxon>
    </lineage>
</organism>
<keyword evidence="4" id="KW-1185">Reference proteome</keyword>
<dbReference type="OrthoDB" id="9806359at2"/>
<dbReference type="InterPro" id="IPR010819">
    <property type="entry name" value="AGE/CE"/>
</dbReference>
<accession>A0A545U6L6</accession>
<evidence type="ECO:0000256" key="2">
    <source>
        <dbReference type="ARBA" id="ARBA00023235"/>
    </source>
</evidence>
<comment type="caution">
    <text evidence="3">The sequence shown here is derived from an EMBL/GenBank/DDBJ whole genome shotgun (WGS) entry which is preliminary data.</text>
</comment>
<gene>
    <name evidence="3" type="ORF">FKG94_02640</name>
</gene>
<dbReference type="RefSeq" id="WP_142902654.1">
    <property type="nucleotide sequence ID" value="NZ_ML660088.1"/>
</dbReference>
<protein>
    <submittedName>
        <fullName evidence="3">AGE family epimerase/isomerase</fullName>
    </submittedName>
</protein>
<dbReference type="AlphaFoldDB" id="A0A545U6L6"/>
<proteinExistence type="inferred from homology"/>
<dbReference type="SUPFAM" id="SSF48208">
    <property type="entry name" value="Six-hairpin glycosidases"/>
    <property type="match status" value="1"/>
</dbReference>
<dbReference type="Proteomes" id="UP000319732">
    <property type="component" value="Unassembled WGS sequence"/>
</dbReference>
<evidence type="ECO:0000313" key="3">
    <source>
        <dbReference type="EMBL" id="TQV85107.1"/>
    </source>
</evidence>
<dbReference type="Pfam" id="PF07221">
    <property type="entry name" value="GlcNAc_2-epim"/>
    <property type="match status" value="1"/>
</dbReference>
<dbReference type="EMBL" id="VHSG01000004">
    <property type="protein sequence ID" value="TQV85107.1"/>
    <property type="molecule type" value="Genomic_DNA"/>
</dbReference>
<dbReference type="InterPro" id="IPR012341">
    <property type="entry name" value="6hp_glycosidase-like_sf"/>
</dbReference>
<dbReference type="InterPro" id="IPR008928">
    <property type="entry name" value="6-hairpin_glycosidase_sf"/>
</dbReference>
<name>A0A545U6L6_9GAMM</name>
<evidence type="ECO:0000313" key="4">
    <source>
        <dbReference type="Proteomes" id="UP000319732"/>
    </source>
</evidence>